<evidence type="ECO:0000256" key="1">
    <source>
        <dbReference type="SAM" id="MobiDB-lite"/>
    </source>
</evidence>
<dbReference type="Gramene" id="ABO96634">
    <property type="protein sequence ID" value="ABO96634"/>
    <property type="gene ID" value="OSTLU_15955"/>
</dbReference>
<evidence type="ECO:0000313" key="3">
    <source>
        <dbReference type="Proteomes" id="UP000001568"/>
    </source>
</evidence>
<gene>
    <name evidence="2" type="ORF">OSTLU_15955</name>
</gene>
<dbReference type="Proteomes" id="UP000001568">
    <property type="component" value="Chromosome 6"/>
</dbReference>
<dbReference type="RefSeq" id="XP_001418341.1">
    <property type="nucleotide sequence ID" value="XM_001418304.1"/>
</dbReference>
<proteinExistence type="predicted"/>
<accession>A4RZI6</accession>
<dbReference type="GeneID" id="5002199"/>
<dbReference type="OrthoDB" id="498841at2759"/>
<dbReference type="eggNOG" id="ENOG502SF6S">
    <property type="taxonomic scope" value="Eukaryota"/>
</dbReference>
<sequence>MGKLLNKYANGRGLPANAERTARTFDAERRRKNGGGALDTFARGGGNAASTSRAGHGGATSGGKKWKSRAGAKPRLMRALRVSAKGHRALTAREVEKLIEPVLQPRRAKYGGQGFAKTSTFVNISCDDFLGEFTALFDEHVDGFNGKSYVKMGKAQEDMLWKQKLREKTRQEATGERQLAGAQPFEVAPDGEAKIKKKKRKMIESPTATTPKTKVDVDLQAQAIAAYRALKAKKAATQNNAAKWKR</sequence>
<feature type="region of interest" description="Disordered" evidence="1">
    <location>
        <begin position="1"/>
        <end position="72"/>
    </location>
</feature>
<dbReference type="HOGENOM" id="CLU_1130630_0_0_1"/>
<feature type="region of interest" description="Disordered" evidence="1">
    <location>
        <begin position="171"/>
        <end position="209"/>
    </location>
</feature>
<protein>
    <submittedName>
        <fullName evidence="2">Uncharacterized protein</fullName>
    </submittedName>
</protein>
<organism evidence="2 3">
    <name type="scientific">Ostreococcus lucimarinus (strain CCE9901)</name>
    <dbReference type="NCBI Taxonomy" id="436017"/>
    <lineage>
        <taxon>Eukaryota</taxon>
        <taxon>Viridiplantae</taxon>
        <taxon>Chlorophyta</taxon>
        <taxon>Mamiellophyceae</taxon>
        <taxon>Mamiellales</taxon>
        <taxon>Bathycoccaceae</taxon>
        <taxon>Ostreococcus</taxon>
    </lineage>
</organism>
<evidence type="ECO:0000313" key="2">
    <source>
        <dbReference type="EMBL" id="ABO96634.1"/>
    </source>
</evidence>
<dbReference type="EMBL" id="CP000586">
    <property type="protein sequence ID" value="ABO96634.1"/>
    <property type="molecule type" value="Genomic_DNA"/>
</dbReference>
<feature type="compositionally biased region" description="Basic and acidic residues" evidence="1">
    <location>
        <begin position="20"/>
        <end position="29"/>
    </location>
</feature>
<dbReference type="AlphaFoldDB" id="A4RZI6"/>
<keyword evidence="3" id="KW-1185">Reference proteome</keyword>
<name>A4RZI6_OSTLU</name>
<reference evidence="2 3" key="1">
    <citation type="journal article" date="2007" name="Proc. Natl. Acad. Sci. U.S.A.">
        <title>The tiny eukaryote Ostreococcus provides genomic insights into the paradox of plankton speciation.</title>
        <authorList>
            <person name="Palenik B."/>
            <person name="Grimwood J."/>
            <person name="Aerts A."/>
            <person name="Rouze P."/>
            <person name="Salamov A."/>
            <person name="Putnam N."/>
            <person name="Dupont C."/>
            <person name="Jorgensen R."/>
            <person name="Derelle E."/>
            <person name="Rombauts S."/>
            <person name="Zhou K."/>
            <person name="Otillar R."/>
            <person name="Merchant S.S."/>
            <person name="Podell S."/>
            <person name="Gaasterland T."/>
            <person name="Napoli C."/>
            <person name="Gendler K."/>
            <person name="Manuell A."/>
            <person name="Tai V."/>
            <person name="Vallon O."/>
            <person name="Piganeau G."/>
            <person name="Jancek S."/>
            <person name="Heijde M."/>
            <person name="Jabbari K."/>
            <person name="Bowler C."/>
            <person name="Lohr M."/>
            <person name="Robbens S."/>
            <person name="Werner G."/>
            <person name="Dubchak I."/>
            <person name="Pazour G.J."/>
            <person name="Ren Q."/>
            <person name="Paulsen I."/>
            <person name="Delwiche C."/>
            <person name="Schmutz J."/>
            <person name="Rokhsar D."/>
            <person name="Van de Peer Y."/>
            <person name="Moreau H."/>
            <person name="Grigoriev I.V."/>
        </authorList>
    </citation>
    <scope>NUCLEOTIDE SEQUENCE [LARGE SCALE GENOMIC DNA]</scope>
    <source>
        <strain evidence="2 3">CCE9901</strain>
    </source>
</reference>
<dbReference type="OMA" id="QEDMLWK"/>
<dbReference type="KEGG" id="olu:OSTLU_15955"/>